<organism evidence="2 3">
    <name type="scientific">Silurus asotus</name>
    <name type="common">Amur catfish</name>
    <name type="synonym">Parasilurus asotus</name>
    <dbReference type="NCBI Taxonomy" id="30991"/>
    <lineage>
        <taxon>Eukaryota</taxon>
        <taxon>Metazoa</taxon>
        <taxon>Chordata</taxon>
        <taxon>Craniata</taxon>
        <taxon>Vertebrata</taxon>
        <taxon>Euteleostomi</taxon>
        <taxon>Actinopterygii</taxon>
        <taxon>Neopterygii</taxon>
        <taxon>Teleostei</taxon>
        <taxon>Ostariophysi</taxon>
        <taxon>Siluriformes</taxon>
        <taxon>Siluridae</taxon>
        <taxon>Silurus</taxon>
    </lineage>
</organism>
<dbReference type="Proteomes" id="UP001205998">
    <property type="component" value="Unassembled WGS sequence"/>
</dbReference>
<feature type="compositionally biased region" description="Basic and acidic residues" evidence="1">
    <location>
        <begin position="408"/>
        <end position="427"/>
    </location>
</feature>
<feature type="compositionally biased region" description="Basic and acidic residues" evidence="1">
    <location>
        <begin position="265"/>
        <end position="278"/>
    </location>
</feature>
<evidence type="ECO:0000313" key="2">
    <source>
        <dbReference type="EMBL" id="KAI5612893.1"/>
    </source>
</evidence>
<feature type="compositionally biased region" description="Basic and acidic residues" evidence="1">
    <location>
        <begin position="631"/>
        <end position="640"/>
    </location>
</feature>
<dbReference type="InterPro" id="IPR016181">
    <property type="entry name" value="Acyl_CoA_acyltransferase"/>
</dbReference>
<feature type="compositionally biased region" description="Acidic residues" evidence="1">
    <location>
        <begin position="562"/>
        <end position="578"/>
    </location>
</feature>
<feature type="region of interest" description="Disordered" evidence="1">
    <location>
        <begin position="261"/>
        <end position="290"/>
    </location>
</feature>
<dbReference type="EMBL" id="MU563656">
    <property type="protein sequence ID" value="KAI5612893.1"/>
    <property type="molecule type" value="Genomic_DNA"/>
</dbReference>
<feature type="compositionally biased region" description="Acidic residues" evidence="1">
    <location>
        <begin position="618"/>
        <end position="630"/>
    </location>
</feature>
<feature type="compositionally biased region" description="Acidic residues" evidence="1">
    <location>
        <begin position="655"/>
        <end position="667"/>
    </location>
</feature>
<evidence type="ECO:0000256" key="1">
    <source>
        <dbReference type="SAM" id="MobiDB-lite"/>
    </source>
</evidence>
<dbReference type="SUPFAM" id="SSF55729">
    <property type="entry name" value="Acyl-CoA N-acyltransferases (Nat)"/>
    <property type="match status" value="1"/>
</dbReference>
<feature type="region of interest" description="Disordered" evidence="1">
    <location>
        <begin position="486"/>
        <end position="828"/>
    </location>
</feature>
<feature type="compositionally biased region" description="Acidic residues" evidence="1">
    <location>
        <begin position="704"/>
        <end position="720"/>
    </location>
</feature>
<feature type="compositionally biased region" description="Basic and acidic residues" evidence="1">
    <location>
        <begin position="768"/>
        <end position="782"/>
    </location>
</feature>
<dbReference type="AlphaFoldDB" id="A0AAD5AA42"/>
<protein>
    <submittedName>
        <fullName evidence="2">Soluble lamin-associated protein of 75 kDa</fullName>
    </submittedName>
</protein>
<feature type="non-terminal residue" evidence="2">
    <location>
        <position position="1"/>
    </location>
</feature>
<gene>
    <name evidence="2" type="ORF">C0J50_4625</name>
</gene>
<reference evidence="2" key="1">
    <citation type="submission" date="2018-07" db="EMBL/GenBank/DDBJ databases">
        <title>Comparative genomics of catfishes provides insights into carnivory and benthic adaptation.</title>
        <authorList>
            <person name="Zhang Y."/>
            <person name="Wang D."/>
            <person name="Peng Z."/>
            <person name="Zheng S."/>
            <person name="Shao F."/>
            <person name="Tao W."/>
        </authorList>
    </citation>
    <scope>NUCLEOTIDE SEQUENCE</scope>
    <source>
        <strain evidence="2">Chongqing</strain>
    </source>
</reference>
<proteinExistence type="predicted"/>
<sequence length="828" mass="93200">MEFPVDVLEATSHGELERSARTYMNELLYADPDHAHYFTLPSGKKVQISLSSVGFVPLYGANLLHKVLALFTPQDQLTAVALFLANQWYCVEDILKTANCRREGLIKVRSVGERIVLYMLNRIVYRTIEMESGEMPFLCHSENDYAKIFWKNGQAVGFYSVKPKGSVCNNSLRQCYFLPVLDTIFVRKAHRGKGFGLQMLEDFVDSFNEDELGLRYPLSPAMTSVCRHYLDRYPADVDLIWEVEGVGGPYQRTKVAYKLSSRPLNDTHKDGHGKDNGRNGDIVEDEVEESKEPCLNITEEVIVVNKHHKVTEESDTPISTRTRSSEHRWRKRVRDEDGTKEVDTRPDKINRSLALVITKKKSSMEMEEVERKEFTPADGLGGVESVTEDPAETPVLFSFALSFSHTHKTDLKQDEDKKGGAAEKDESAIQNEEEEMEVMEQAEEHKAPVEKTMDASEETTAEVPPVDEDNQVLKVGPLACLQQKVKDAPASEEDMVVEHEKKEADKQVAPADKKQEVSPMAKEKKEVAPAVHEEQEVAPGLEESQKVSSANKDNVVVVAPAVEEEEDEAPTPVEEQEEVPPTKEKQYVDVAELDDAPSVEEEPEVAPENGKNKVMPSAEEEVASETDDDEVAPKVKKQEVDFPAEETSSSSLATDPEEEQGLDEEAMDLLNNMEEIADVSEQSSKEDESQPWREKENNTLAVEDKEEAQIEEEMDEEEEEKNAPDFSAVHQASRTKAALPTSKRTSKRLSKMTVEDDEDEQGEANVIEEDKGMSSEEEKVTTEEEAEHSSEEEEQVQDPPVIDKRVLRGKTKVIQTTQRTRSKRRGKI</sequence>
<feature type="compositionally biased region" description="Acidic residues" evidence="1">
    <location>
        <begin position="431"/>
        <end position="441"/>
    </location>
</feature>
<dbReference type="InterPro" id="IPR029625">
    <property type="entry name" value="FAM169"/>
</dbReference>
<feature type="compositionally biased region" description="Basic and acidic residues" evidence="1">
    <location>
        <begin position="442"/>
        <end position="454"/>
    </location>
</feature>
<feature type="compositionally biased region" description="Acidic residues" evidence="1">
    <location>
        <begin position="783"/>
        <end position="796"/>
    </location>
</feature>
<accession>A0AAD5AA42</accession>
<feature type="compositionally biased region" description="Acidic residues" evidence="1">
    <location>
        <begin position="591"/>
        <end position="605"/>
    </location>
</feature>
<dbReference type="PANTHER" id="PTHR22442">
    <property type="match status" value="1"/>
</dbReference>
<evidence type="ECO:0000313" key="3">
    <source>
        <dbReference type="Proteomes" id="UP001205998"/>
    </source>
</evidence>
<name>A0AAD5AA42_SILAS</name>
<feature type="compositionally biased region" description="Basic and acidic residues" evidence="1">
    <location>
        <begin position="323"/>
        <end position="332"/>
    </location>
</feature>
<feature type="compositionally biased region" description="Basic and acidic residues" evidence="1">
    <location>
        <begin position="496"/>
        <end position="535"/>
    </location>
</feature>
<dbReference type="PANTHER" id="PTHR22442:SF3">
    <property type="entry name" value="SOLUBLE LAMIN-ASSOCIATED PROTEIN OF 75 KDA"/>
    <property type="match status" value="1"/>
</dbReference>
<feature type="compositionally biased region" description="Acidic residues" evidence="1">
    <location>
        <begin position="455"/>
        <end position="470"/>
    </location>
</feature>
<feature type="region of interest" description="Disordered" evidence="1">
    <location>
        <begin position="408"/>
        <end position="470"/>
    </location>
</feature>
<dbReference type="CDD" id="cd04301">
    <property type="entry name" value="NAT_SF"/>
    <property type="match status" value="1"/>
</dbReference>
<feature type="compositionally biased region" description="Basic and acidic residues" evidence="1">
    <location>
        <begin position="683"/>
        <end position="697"/>
    </location>
</feature>
<feature type="region of interest" description="Disordered" evidence="1">
    <location>
        <begin position="313"/>
        <end position="332"/>
    </location>
</feature>
<keyword evidence="3" id="KW-1185">Reference proteome</keyword>
<comment type="caution">
    <text evidence="2">The sequence shown here is derived from an EMBL/GenBank/DDBJ whole genome shotgun (WGS) entry which is preliminary data.</text>
</comment>